<keyword evidence="10 12" id="KW-0808">Transferase</keyword>
<dbReference type="EMBL" id="JADIMX010000034">
    <property type="protein sequence ID" value="MBO8434033.1"/>
    <property type="molecule type" value="Genomic_DNA"/>
</dbReference>
<evidence type="ECO:0000256" key="8">
    <source>
        <dbReference type="ARBA" id="ARBA00022490"/>
    </source>
</evidence>
<accession>A0A9D9H423</accession>
<evidence type="ECO:0000256" key="7">
    <source>
        <dbReference type="ARBA" id="ARBA00011893"/>
    </source>
</evidence>
<evidence type="ECO:0000256" key="9">
    <source>
        <dbReference type="ARBA" id="ARBA00022676"/>
    </source>
</evidence>
<dbReference type="GO" id="GO:0044209">
    <property type="term" value="P:AMP salvage"/>
    <property type="evidence" value="ECO:0007669"/>
    <property type="project" value="UniProtKB-UniRule"/>
</dbReference>
<evidence type="ECO:0000256" key="4">
    <source>
        <dbReference type="ARBA" id="ARBA00004659"/>
    </source>
</evidence>
<keyword evidence="11 12" id="KW-0660">Purine salvage</keyword>
<dbReference type="CDD" id="cd06223">
    <property type="entry name" value="PRTases_typeI"/>
    <property type="match status" value="1"/>
</dbReference>
<dbReference type="InterPro" id="IPR050054">
    <property type="entry name" value="UPRTase/APRTase"/>
</dbReference>
<proteinExistence type="inferred from homology"/>
<keyword evidence="9 12" id="KW-0328">Glycosyltransferase</keyword>
<dbReference type="GO" id="GO:0006168">
    <property type="term" value="P:adenine salvage"/>
    <property type="evidence" value="ECO:0007669"/>
    <property type="project" value="InterPro"/>
</dbReference>
<evidence type="ECO:0000256" key="6">
    <source>
        <dbReference type="ARBA" id="ARBA00011738"/>
    </source>
</evidence>
<dbReference type="InterPro" id="IPR029057">
    <property type="entry name" value="PRTase-like"/>
</dbReference>
<evidence type="ECO:0000256" key="11">
    <source>
        <dbReference type="ARBA" id="ARBA00022726"/>
    </source>
</evidence>
<organism evidence="14 15">
    <name type="scientific">Candidatus Fimicola merdigallinarum</name>
    <dbReference type="NCBI Taxonomy" id="2840819"/>
    <lineage>
        <taxon>Bacteria</taxon>
        <taxon>Bacillati</taxon>
        <taxon>Bacillota</taxon>
        <taxon>Clostridia</taxon>
        <taxon>Lachnospirales</taxon>
        <taxon>Lachnospiraceae</taxon>
        <taxon>Lachnospiraceae incertae sedis</taxon>
        <taxon>Candidatus Fimicola</taxon>
    </lineage>
</organism>
<feature type="domain" description="Phosphoribosyltransferase" evidence="13">
    <location>
        <begin position="27"/>
        <end position="138"/>
    </location>
</feature>
<dbReference type="NCBIfam" id="NF002633">
    <property type="entry name" value="PRK02304.1-2"/>
    <property type="match status" value="1"/>
</dbReference>
<dbReference type="PANTHER" id="PTHR32315:SF3">
    <property type="entry name" value="ADENINE PHOSPHORIBOSYLTRANSFERASE"/>
    <property type="match status" value="1"/>
</dbReference>
<dbReference type="SUPFAM" id="SSF53271">
    <property type="entry name" value="PRTase-like"/>
    <property type="match status" value="1"/>
</dbReference>
<reference evidence="14" key="2">
    <citation type="journal article" date="2021" name="PeerJ">
        <title>Extensive microbial diversity within the chicken gut microbiome revealed by metagenomics and culture.</title>
        <authorList>
            <person name="Gilroy R."/>
            <person name="Ravi A."/>
            <person name="Getino M."/>
            <person name="Pursley I."/>
            <person name="Horton D.L."/>
            <person name="Alikhan N.F."/>
            <person name="Baker D."/>
            <person name="Gharbi K."/>
            <person name="Hall N."/>
            <person name="Watson M."/>
            <person name="Adriaenssens E.M."/>
            <person name="Foster-Nyarko E."/>
            <person name="Jarju S."/>
            <person name="Secka A."/>
            <person name="Antonio M."/>
            <person name="Oren A."/>
            <person name="Chaudhuri R.R."/>
            <person name="La Ragione R."/>
            <person name="Hildebrand F."/>
            <person name="Pallen M.J."/>
        </authorList>
    </citation>
    <scope>NUCLEOTIDE SEQUENCE</scope>
    <source>
        <strain evidence="14">F6-4510</strain>
    </source>
</reference>
<evidence type="ECO:0000259" key="13">
    <source>
        <dbReference type="Pfam" id="PF00156"/>
    </source>
</evidence>
<comment type="subcellular location">
    <subcellularLocation>
        <location evidence="3 12">Cytoplasm</location>
    </subcellularLocation>
</comment>
<dbReference type="NCBIfam" id="NF002636">
    <property type="entry name" value="PRK02304.1-5"/>
    <property type="match status" value="1"/>
</dbReference>
<sequence>MDLKSKIRDIKDFPEKGIIFRDITTLLKDSEAMMYSVDEIIKNLNPDDFDIVIGPESRGFIFGMPVAYNLKKGFVPVRKKGKLPAKVISKDYALEYGTATIEIHEDAIKKGTRVAIIDDLLATGGTAKAIAELIEEMGGVVSSFNFLIELDDLKGRDVLSGYKVNSIIHY</sequence>
<dbReference type="InterPro" id="IPR005764">
    <property type="entry name" value="Ade_phspho_trans"/>
</dbReference>
<dbReference type="Proteomes" id="UP000823611">
    <property type="component" value="Unassembled WGS sequence"/>
</dbReference>
<name>A0A9D9H423_9FIRM</name>
<dbReference type="NCBIfam" id="TIGR01090">
    <property type="entry name" value="apt"/>
    <property type="match status" value="1"/>
</dbReference>
<dbReference type="Gene3D" id="3.40.50.2020">
    <property type="match status" value="1"/>
</dbReference>
<dbReference type="GO" id="GO:0002055">
    <property type="term" value="F:adenine binding"/>
    <property type="evidence" value="ECO:0007669"/>
    <property type="project" value="TreeGrafter"/>
</dbReference>
<dbReference type="FunFam" id="3.40.50.2020:FF:000004">
    <property type="entry name" value="Adenine phosphoribosyltransferase"/>
    <property type="match status" value="1"/>
</dbReference>
<dbReference type="InterPro" id="IPR000836">
    <property type="entry name" value="PRTase_dom"/>
</dbReference>
<dbReference type="AlphaFoldDB" id="A0A9D9H423"/>
<evidence type="ECO:0000313" key="15">
    <source>
        <dbReference type="Proteomes" id="UP000823611"/>
    </source>
</evidence>
<dbReference type="GO" id="GO:0005737">
    <property type="term" value="C:cytoplasm"/>
    <property type="evidence" value="ECO:0007669"/>
    <property type="project" value="UniProtKB-SubCell"/>
</dbReference>
<comment type="caution">
    <text evidence="14">The sequence shown here is derived from an EMBL/GenBank/DDBJ whole genome shotgun (WGS) entry which is preliminary data.</text>
</comment>
<comment type="catalytic activity">
    <reaction evidence="1 12">
        <text>AMP + diphosphate = 5-phospho-alpha-D-ribose 1-diphosphate + adenine</text>
        <dbReference type="Rhea" id="RHEA:16609"/>
        <dbReference type="ChEBI" id="CHEBI:16708"/>
        <dbReference type="ChEBI" id="CHEBI:33019"/>
        <dbReference type="ChEBI" id="CHEBI:58017"/>
        <dbReference type="ChEBI" id="CHEBI:456215"/>
        <dbReference type="EC" id="2.4.2.7"/>
    </reaction>
</comment>
<comment type="function">
    <text evidence="2 12">Catalyzes a salvage reaction resulting in the formation of AMP, that is energically less costly than de novo synthesis.</text>
</comment>
<evidence type="ECO:0000256" key="3">
    <source>
        <dbReference type="ARBA" id="ARBA00004496"/>
    </source>
</evidence>
<dbReference type="GO" id="GO:0016208">
    <property type="term" value="F:AMP binding"/>
    <property type="evidence" value="ECO:0007669"/>
    <property type="project" value="TreeGrafter"/>
</dbReference>
<dbReference type="HAMAP" id="MF_00004">
    <property type="entry name" value="Aden_phosphoribosyltr"/>
    <property type="match status" value="1"/>
</dbReference>
<gene>
    <name evidence="12" type="primary">apt</name>
    <name evidence="14" type="ORF">IAC55_01760</name>
</gene>
<evidence type="ECO:0000256" key="5">
    <source>
        <dbReference type="ARBA" id="ARBA00008391"/>
    </source>
</evidence>
<comment type="similarity">
    <text evidence="5 12">Belongs to the purine/pyrimidine phosphoribosyltransferase family.</text>
</comment>
<evidence type="ECO:0000256" key="10">
    <source>
        <dbReference type="ARBA" id="ARBA00022679"/>
    </source>
</evidence>
<dbReference type="PANTHER" id="PTHR32315">
    <property type="entry name" value="ADENINE PHOSPHORIBOSYLTRANSFERASE"/>
    <property type="match status" value="1"/>
</dbReference>
<evidence type="ECO:0000256" key="12">
    <source>
        <dbReference type="HAMAP-Rule" id="MF_00004"/>
    </source>
</evidence>
<dbReference type="GO" id="GO:0006166">
    <property type="term" value="P:purine ribonucleoside salvage"/>
    <property type="evidence" value="ECO:0007669"/>
    <property type="project" value="UniProtKB-UniRule"/>
</dbReference>
<evidence type="ECO:0000256" key="2">
    <source>
        <dbReference type="ARBA" id="ARBA00003968"/>
    </source>
</evidence>
<dbReference type="EC" id="2.4.2.7" evidence="7 12"/>
<reference evidence="14" key="1">
    <citation type="submission" date="2020-10" db="EMBL/GenBank/DDBJ databases">
        <authorList>
            <person name="Gilroy R."/>
        </authorList>
    </citation>
    <scope>NUCLEOTIDE SEQUENCE</scope>
    <source>
        <strain evidence="14">F6-4510</strain>
    </source>
</reference>
<evidence type="ECO:0000313" key="14">
    <source>
        <dbReference type="EMBL" id="MBO8434033.1"/>
    </source>
</evidence>
<evidence type="ECO:0000256" key="1">
    <source>
        <dbReference type="ARBA" id="ARBA00000868"/>
    </source>
</evidence>
<comment type="subunit">
    <text evidence="6 12">Homodimer.</text>
</comment>
<protein>
    <recommendedName>
        <fullName evidence="7 12">Adenine phosphoribosyltransferase</fullName>
        <shortName evidence="12">APRT</shortName>
        <ecNumber evidence="7 12">2.4.2.7</ecNumber>
    </recommendedName>
</protein>
<dbReference type="NCBIfam" id="NF002634">
    <property type="entry name" value="PRK02304.1-3"/>
    <property type="match status" value="1"/>
</dbReference>
<dbReference type="Pfam" id="PF00156">
    <property type="entry name" value="Pribosyltran"/>
    <property type="match status" value="1"/>
</dbReference>
<dbReference type="GO" id="GO:0003999">
    <property type="term" value="F:adenine phosphoribosyltransferase activity"/>
    <property type="evidence" value="ECO:0007669"/>
    <property type="project" value="UniProtKB-UniRule"/>
</dbReference>
<comment type="pathway">
    <text evidence="4 12">Purine metabolism; AMP biosynthesis via salvage pathway; AMP from adenine: step 1/1.</text>
</comment>
<keyword evidence="8 12" id="KW-0963">Cytoplasm</keyword>